<protein>
    <submittedName>
        <fullName evidence="1">Uncharacterized protein</fullName>
    </submittedName>
</protein>
<keyword evidence="2" id="KW-1185">Reference proteome</keyword>
<dbReference type="EMBL" id="CAXAMM010039106">
    <property type="protein sequence ID" value="CAK9083732.1"/>
    <property type="molecule type" value="Genomic_DNA"/>
</dbReference>
<evidence type="ECO:0000313" key="1">
    <source>
        <dbReference type="EMBL" id="CAK9083732.1"/>
    </source>
</evidence>
<dbReference type="Proteomes" id="UP001642464">
    <property type="component" value="Unassembled WGS sequence"/>
</dbReference>
<proteinExistence type="predicted"/>
<gene>
    <name evidence="1" type="ORF">SCF082_LOCUS39734</name>
</gene>
<accession>A0ABP0Q677</accession>
<sequence>MSQVVRLKTTPLRSRLWLQSLDGASPETAPRRDGRPSVRDEACNNFYMVLETEEKSLVVTERLANGSLSLGGQRGQAKHMGRMVSPTQRFPRLFLKHLIRFLLMDPSSLLMDLQPAASNGSWKENPQNLEDRNSLAKLLFTVDCKENMLLGEVVRHFEELPSDSSLDCRKHYAKALYKFVSGRNLRGKWGGSPRPVSIGSFTRFGWSGNCDPPLPELHGDGCLLLGGPLKTWRVLKLGCISDHWKKSDWLEISLTPNSQSSPTRWWLLSEAGFERESHACAPWNRYT</sequence>
<organism evidence="1 2">
    <name type="scientific">Durusdinium trenchii</name>
    <dbReference type="NCBI Taxonomy" id="1381693"/>
    <lineage>
        <taxon>Eukaryota</taxon>
        <taxon>Sar</taxon>
        <taxon>Alveolata</taxon>
        <taxon>Dinophyceae</taxon>
        <taxon>Suessiales</taxon>
        <taxon>Symbiodiniaceae</taxon>
        <taxon>Durusdinium</taxon>
    </lineage>
</organism>
<comment type="caution">
    <text evidence="1">The sequence shown here is derived from an EMBL/GenBank/DDBJ whole genome shotgun (WGS) entry which is preliminary data.</text>
</comment>
<evidence type="ECO:0000313" key="2">
    <source>
        <dbReference type="Proteomes" id="UP001642464"/>
    </source>
</evidence>
<name>A0ABP0Q677_9DINO</name>
<reference evidence="1 2" key="1">
    <citation type="submission" date="2024-02" db="EMBL/GenBank/DDBJ databases">
        <authorList>
            <person name="Chen Y."/>
            <person name="Shah S."/>
            <person name="Dougan E. K."/>
            <person name="Thang M."/>
            <person name="Chan C."/>
        </authorList>
    </citation>
    <scope>NUCLEOTIDE SEQUENCE [LARGE SCALE GENOMIC DNA]</scope>
</reference>